<evidence type="ECO:0000259" key="1">
    <source>
        <dbReference type="Pfam" id="PF17936"/>
    </source>
</evidence>
<feature type="domain" description="Bacterial Ig" evidence="2">
    <location>
        <begin position="709"/>
        <end position="790"/>
    </location>
</feature>
<protein>
    <recommendedName>
        <fullName evidence="5">Bacterial Ig domain-containing protein</fullName>
    </recommendedName>
</protein>
<dbReference type="InterPro" id="IPR046746">
    <property type="entry name" value="Big_15"/>
</dbReference>
<evidence type="ECO:0000313" key="4">
    <source>
        <dbReference type="Proteomes" id="UP000541735"/>
    </source>
</evidence>
<dbReference type="InterPro" id="IPR013783">
    <property type="entry name" value="Ig-like_fold"/>
</dbReference>
<dbReference type="Proteomes" id="UP000541735">
    <property type="component" value="Unassembled WGS sequence"/>
</dbReference>
<evidence type="ECO:0000259" key="2">
    <source>
        <dbReference type="Pfam" id="PF20622"/>
    </source>
</evidence>
<comment type="caution">
    <text evidence="3">The sequence shown here is derived from an EMBL/GenBank/DDBJ whole genome shotgun (WGS) entry which is preliminary data.</text>
</comment>
<feature type="domain" description="Bacterial Ig" evidence="1">
    <location>
        <begin position="545"/>
        <end position="621"/>
    </location>
</feature>
<gene>
    <name evidence="3" type="ORF">HCB27_03445</name>
</gene>
<dbReference type="NCBIfam" id="NF033510">
    <property type="entry name" value="Ca_tandemer"/>
    <property type="match status" value="1"/>
</dbReference>
<reference evidence="3 4" key="1">
    <citation type="submission" date="2020-03" db="EMBL/GenBank/DDBJ databases">
        <title>Soil Listeria distribution.</title>
        <authorList>
            <person name="Liao J."/>
            <person name="Wiedmann M."/>
        </authorList>
    </citation>
    <scope>NUCLEOTIDE SEQUENCE [LARGE SCALE GENOMIC DNA]</scope>
    <source>
        <strain evidence="3 4">FSL L7-0259</strain>
    </source>
</reference>
<evidence type="ECO:0000313" key="3">
    <source>
        <dbReference type="EMBL" id="MBC2175658.1"/>
    </source>
</evidence>
<sequence>MKELFLKRLRVVFVVISIICLVTVSFSANIGRVHADTAVKEDYYTVLKQLTEQVEKEDHTPLQEKVTWKFKWLVFTDVTFNQENATPEHRTLDSNDQRYAKVVADDFKKSLEAANPNILVDIDLEMYTTPIQVTTSNNDFILHESQIADVLAAKVPYGAYDSIFALSDSLGGGGVTKATYYSDITRGAAYSGIGLSKLYVNNYPEHSTDRTIEYSTDIALHEFCHQMQMAGLIDSYPDVHGSTTYGYTNDPKNGWMKFYTDYLTGNVKDPKTGKLIGIYPEMWRLTPRYLQEIVPIIRGGIWGFRPSGETDQSIDVLEKVYIPVDYKNMYGSSWFDFYFKVGSEEIGANNIKSSNTNVVQFLNFDNAIARMKVVGTGEATLTFPTKNGSYTYTKQVVIYDEKTAQVAVNSLFEAADVNQSIKLATDQQAIDNAQKLVNSLPDNIAVNLQTAIDKAQKELDTRVSMPVLPTVTEDTKTIVIKGVPGARITVHLPDGLEISKTVSANGEATFTIDNQVIGTVIKAIQSLNGKVSLEASTTVKQGAIAAPTMESVTTENTLVKGTGLAGATVTIQAGTITYTGVITTNGTYAIAIPIQAKDTTITASQTKNGVTSSTVSIKVIDNRTPTAPIVNTIKDSDTIITGTGTQGDTIQVTTSDGIKYKSVVAADGKWSVTAPSQLAGTTISVIATAPNGKVSPKNDVIVLETPQEGKLTTNDFTISKDKNIVGTFTGDVVTFRVTIGSNVYKGGTLDKGKGTYTFYALDKAIQPGMFKIEALDKYGKVLDTKTANIVKTSTEIQVGAGTVTANGFVIHQDKSLTGSYTGDVTAVKLVYDGVTYSGGTVANGNYTFYALDKIIDKTKTAYMYGYDAKGNKIATSTISLSDAKDHNTNTVGIGTVQANDFTLYVDGNITGIFTGDVKSIKVRVNDTTYVGGSLVSGQFIFYARDKISSTSQVVVVDGYDSNGNKIATSTVTVKNKGY</sequence>
<feature type="domain" description="Bacterial Ig" evidence="1">
    <location>
        <begin position="625"/>
        <end position="702"/>
    </location>
</feature>
<dbReference type="RefSeq" id="WP_185548423.1">
    <property type="nucleotide sequence ID" value="NZ_JAARYD010000002.1"/>
</dbReference>
<dbReference type="AlphaFoldDB" id="A0A7X1D7J5"/>
<evidence type="ECO:0008006" key="5">
    <source>
        <dbReference type="Google" id="ProtNLM"/>
    </source>
</evidence>
<dbReference type="EMBL" id="JAARYD010000002">
    <property type="protein sequence ID" value="MBC2175658.1"/>
    <property type="molecule type" value="Genomic_DNA"/>
</dbReference>
<name>A0A7X1D7J5_9LIST</name>
<dbReference type="Pfam" id="PF17936">
    <property type="entry name" value="Big_6"/>
    <property type="match status" value="2"/>
</dbReference>
<feature type="domain" description="Bacterial Ig" evidence="2">
    <location>
        <begin position="801"/>
        <end position="881"/>
    </location>
</feature>
<feature type="domain" description="Bacterial Ig" evidence="2">
    <location>
        <begin position="894"/>
        <end position="975"/>
    </location>
</feature>
<accession>A0A7X1D7J5</accession>
<organism evidence="3 4">
    <name type="scientific">Listeria booriae</name>
    <dbReference type="NCBI Taxonomy" id="1552123"/>
    <lineage>
        <taxon>Bacteria</taxon>
        <taxon>Bacillati</taxon>
        <taxon>Bacillota</taxon>
        <taxon>Bacilli</taxon>
        <taxon>Bacillales</taxon>
        <taxon>Listeriaceae</taxon>
        <taxon>Listeria</taxon>
    </lineage>
</organism>
<proteinExistence type="predicted"/>
<dbReference type="InterPro" id="IPR041498">
    <property type="entry name" value="Big_6"/>
</dbReference>
<dbReference type="Gene3D" id="2.60.40.10">
    <property type="entry name" value="Immunoglobulins"/>
    <property type="match status" value="1"/>
</dbReference>
<dbReference type="Pfam" id="PF20622">
    <property type="entry name" value="Big_15"/>
    <property type="match status" value="3"/>
</dbReference>